<comment type="caution">
    <text evidence="2">The sequence shown here is derived from an EMBL/GenBank/DDBJ whole genome shotgun (WGS) entry which is preliminary data.</text>
</comment>
<gene>
    <name evidence="2" type="ORF">NCAST_32_06470</name>
</gene>
<dbReference type="Gene3D" id="3.40.50.1820">
    <property type="entry name" value="alpha/beta hydrolase"/>
    <property type="match status" value="1"/>
</dbReference>
<dbReference type="STRING" id="1824.SAMN05444423_102461"/>
<dbReference type="Pfam" id="PF01738">
    <property type="entry name" value="DLH"/>
    <property type="match status" value="1"/>
</dbReference>
<dbReference type="RefSeq" id="WP_019047066.1">
    <property type="nucleotide sequence ID" value="NZ_BAFO02000032.1"/>
</dbReference>
<dbReference type="PANTHER" id="PTHR46623:SF6">
    <property type="entry name" value="ALPHA_BETA-HYDROLASES SUPERFAMILY PROTEIN"/>
    <property type="match status" value="1"/>
</dbReference>
<dbReference type="Proteomes" id="UP000017048">
    <property type="component" value="Unassembled WGS sequence"/>
</dbReference>
<evidence type="ECO:0000259" key="1">
    <source>
        <dbReference type="Pfam" id="PF01738"/>
    </source>
</evidence>
<reference evidence="2 3" key="1">
    <citation type="journal article" date="2014" name="BMC Genomics">
        <title>Genome based analysis of type-I polyketide synthase and nonribosomal peptide synthetase gene clusters in seven strains of five representative Nocardia species.</title>
        <authorList>
            <person name="Komaki H."/>
            <person name="Ichikawa N."/>
            <person name="Hosoyama A."/>
            <person name="Takahashi-Nakaguchi A."/>
            <person name="Matsuzawa T."/>
            <person name="Suzuki K."/>
            <person name="Fujita N."/>
            <person name="Gonoi T."/>
        </authorList>
    </citation>
    <scope>NUCLEOTIDE SEQUENCE [LARGE SCALE GENOMIC DNA]</scope>
    <source>
        <strain evidence="2 3">NBRC 15531</strain>
    </source>
</reference>
<sequence length="232" mass="24457">MESIEIESPAGRLEVLIARPQGQGPWPGVVVLHDGLGMNADLRHQLDILTGAGYLVIAPNLFTRGRARCIQQAFRALAFTGDGPAVGEILAARDRLAEDPDCTGRIAVLGFCLGGGFALLTAPQGFHAAAPFYGGLYGDYKALLDGACPVVASYGRRDPSLIGAGAKLDAALTANGVEHDIKTYPDATHSFANVLPGNAVLERIGLGYDAAATADAWQRIFAFFDRHLRVGD</sequence>
<keyword evidence="3" id="KW-1185">Reference proteome</keyword>
<accession>U5EFT6</accession>
<protein>
    <submittedName>
        <fullName evidence="2">Carboxymethylenebutenolidase</fullName>
    </submittedName>
</protein>
<dbReference type="SUPFAM" id="SSF53474">
    <property type="entry name" value="alpha/beta-Hydrolases"/>
    <property type="match status" value="1"/>
</dbReference>
<dbReference type="PANTHER" id="PTHR46623">
    <property type="entry name" value="CARBOXYMETHYLENEBUTENOLIDASE-RELATED"/>
    <property type="match status" value="1"/>
</dbReference>
<name>U5EFT6_NOCAS</name>
<dbReference type="InterPro" id="IPR029058">
    <property type="entry name" value="AB_hydrolase_fold"/>
</dbReference>
<organism evidence="2 3">
    <name type="scientific">Nocardia asteroides NBRC 15531</name>
    <dbReference type="NCBI Taxonomy" id="1110697"/>
    <lineage>
        <taxon>Bacteria</taxon>
        <taxon>Bacillati</taxon>
        <taxon>Actinomycetota</taxon>
        <taxon>Actinomycetes</taxon>
        <taxon>Mycobacteriales</taxon>
        <taxon>Nocardiaceae</taxon>
        <taxon>Nocardia</taxon>
    </lineage>
</organism>
<dbReference type="AlphaFoldDB" id="U5EFT6"/>
<dbReference type="InterPro" id="IPR051049">
    <property type="entry name" value="Dienelactone_hydrolase-like"/>
</dbReference>
<evidence type="ECO:0000313" key="2">
    <source>
        <dbReference type="EMBL" id="GAD86160.1"/>
    </source>
</evidence>
<dbReference type="OrthoDB" id="3208682at2"/>
<proteinExistence type="predicted"/>
<evidence type="ECO:0000313" key="3">
    <source>
        <dbReference type="Proteomes" id="UP000017048"/>
    </source>
</evidence>
<dbReference type="EMBL" id="BAFO02000032">
    <property type="protein sequence ID" value="GAD86160.1"/>
    <property type="molecule type" value="Genomic_DNA"/>
</dbReference>
<dbReference type="InterPro" id="IPR002925">
    <property type="entry name" value="Dienelactn_hydro"/>
</dbReference>
<dbReference type="GO" id="GO:0016787">
    <property type="term" value="F:hydrolase activity"/>
    <property type="evidence" value="ECO:0007669"/>
    <property type="project" value="InterPro"/>
</dbReference>
<dbReference type="GeneID" id="91517491"/>
<feature type="domain" description="Dienelactone hydrolase" evidence="1">
    <location>
        <begin position="14"/>
        <end position="227"/>
    </location>
</feature>
<dbReference type="eggNOG" id="COG0412">
    <property type="taxonomic scope" value="Bacteria"/>
</dbReference>